<dbReference type="Proteomes" id="UP000094056">
    <property type="component" value="Unassembled WGS sequence"/>
</dbReference>
<reference evidence="1 2" key="1">
    <citation type="submission" date="2016-07" db="EMBL/GenBank/DDBJ databases">
        <title>Draft genome of Scalindua rubra, obtained from a brine-seawater interface in the Red Sea, sheds light on salt adaptation in anammox bacteria.</title>
        <authorList>
            <person name="Speth D.R."/>
            <person name="Lagkouvardos I."/>
            <person name="Wang Y."/>
            <person name="Qian P.-Y."/>
            <person name="Dutilh B.E."/>
            <person name="Jetten M.S."/>
        </authorList>
    </citation>
    <scope>NUCLEOTIDE SEQUENCE [LARGE SCALE GENOMIC DNA]</scope>
    <source>
        <strain evidence="1">BSI-1</strain>
    </source>
</reference>
<dbReference type="EMBL" id="MAYW01000041">
    <property type="protein sequence ID" value="ODS32998.1"/>
    <property type="molecule type" value="Genomic_DNA"/>
</dbReference>
<sequence length="172" mass="19751">MKLWLLDADIIIDFLSLDVFDKLVENHKVFVATTVINEVKSFKREDIKYRIDFRKQYVVSNLVKEVSASSGEIKKVIHNLPPITHDTIHPGELESLAILVREEEITFCSCDAAVIRALPFLDLSERGISAEMLLKASGLLKSKLKERHTDQYFKNNLKIGRENKILYFESNS</sequence>
<evidence type="ECO:0008006" key="3">
    <source>
        <dbReference type="Google" id="ProtNLM"/>
    </source>
</evidence>
<comment type="caution">
    <text evidence="1">The sequence shown here is derived from an EMBL/GenBank/DDBJ whole genome shotgun (WGS) entry which is preliminary data.</text>
</comment>
<proteinExistence type="predicted"/>
<evidence type="ECO:0000313" key="2">
    <source>
        <dbReference type="Proteomes" id="UP000094056"/>
    </source>
</evidence>
<dbReference type="AlphaFoldDB" id="A0A1E3XBL8"/>
<gene>
    <name evidence="1" type="ORF">SCARUB_01875</name>
</gene>
<evidence type="ECO:0000313" key="1">
    <source>
        <dbReference type="EMBL" id="ODS32998.1"/>
    </source>
</evidence>
<organism evidence="1 2">
    <name type="scientific">Candidatus Scalindua rubra</name>
    <dbReference type="NCBI Taxonomy" id="1872076"/>
    <lineage>
        <taxon>Bacteria</taxon>
        <taxon>Pseudomonadati</taxon>
        <taxon>Planctomycetota</taxon>
        <taxon>Candidatus Brocadiia</taxon>
        <taxon>Candidatus Brocadiales</taxon>
        <taxon>Candidatus Scalinduaceae</taxon>
        <taxon>Candidatus Scalindua</taxon>
    </lineage>
</organism>
<accession>A0A1E3XBL8</accession>
<protein>
    <recommendedName>
        <fullName evidence="3">PIN domain-containing protein</fullName>
    </recommendedName>
</protein>
<name>A0A1E3XBL8_9BACT</name>